<dbReference type="Pfam" id="PF25967">
    <property type="entry name" value="RND-MFP_C"/>
    <property type="match status" value="1"/>
</dbReference>
<evidence type="ECO:0000259" key="2">
    <source>
        <dbReference type="Pfam" id="PF25967"/>
    </source>
</evidence>
<dbReference type="PANTHER" id="PTHR30469:SF33">
    <property type="entry name" value="SLR1207 PROTEIN"/>
    <property type="match status" value="1"/>
</dbReference>
<reference evidence="3 4" key="1">
    <citation type="journal article" date="2011" name="J. Bacteriol.">
        <title>Complete genome sequence of seawater bacterium Glaciecola nitratireducens FR1064T.</title>
        <authorList>
            <person name="Bian F."/>
            <person name="Qin Q.L."/>
            <person name="Xie B.B."/>
            <person name="Shu Y.L."/>
            <person name="Zhang X.Y."/>
            <person name="Yu Y."/>
            <person name="Chen B."/>
            <person name="Chen X.L."/>
            <person name="Zhou B.C."/>
            <person name="Zhang Y.Z."/>
        </authorList>
    </citation>
    <scope>NUCLEOTIDE SEQUENCE [LARGE SCALE GENOMIC DNA]</scope>
    <source>
        <strain evidence="4">JCM 12485 / KCTC 12276 / FR1064</strain>
    </source>
</reference>
<dbReference type="KEGG" id="gni:GNIT_3384"/>
<dbReference type="AlphaFoldDB" id="G4QN58"/>
<keyword evidence="4" id="KW-1185">Reference proteome</keyword>
<name>G4QN58_GLANF</name>
<dbReference type="Gene3D" id="1.10.287.470">
    <property type="entry name" value="Helix hairpin bin"/>
    <property type="match status" value="1"/>
</dbReference>
<dbReference type="InterPro" id="IPR006143">
    <property type="entry name" value="RND_pump_MFP"/>
</dbReference>
<dbReference type="Gene3D" id="2.40.30.170">
    <property type="match status" value="1"/>
</dbReference>
<gene>
    <name evidence="3" type="ordered locus">GNIT_3384</name>
</gene>
<evidence type="ECO:0000256" key="1">
    <source>
        <dbReference type="ARBA" id="ARBA00009477"/>
    </source>
</evidence>
<dbReference type="Gene3D" id="2.40.50.100">
    <property type="match status" value="1"/>
</dbReference>
<dbReference type="NCBIfam" id="TIGR01730">
    <property type="entry name" value="RND_mfp"/>
    <property type="match status" value="1"/>
</dbReference>
<dbReference type="EMBL" id="CP003060">
    <property type="protein sequence ID" value="AEP31478.1"/>
    <property type="molecule type" value="Genomic_DNA"/>
</dbReference>
<feature type="domain" description="Multidrug resistance protein MdtA-like C-terminal permuted SH3" evidence="2">
    <location>
        <begin position="271"/>
        <end position="329"/>
    </location>
</feature>
<dbReference type="STRING" id="1085623.GNIT_3384"/>
<sequence>MFLNTETGGIVEEKMVSQGAFVEKGQPLARFTNTSLQLDVMSREAQVTEQLNFLRNTQMSIETNRLNLSRDLLEIELEISHLERRFKQASVLASSNTIAKDTVEAINADLHYFKARKVLNLERQAQESSIRNVQLTQLEDSAAMLNRNLAYARANLNKLTVKSPVTGYLSEFNLELGESKNSGDRLGQVDIPDQYKLRIMLDEFYLNQVSVGMQARVQINEKTHGITVSKIDSQVENAQFSLEAELPQSSQSIKRGQSLNVVIVLSDDDQNAFLLPRGAFFSTSGGNWVFVLQADGNTAERRNIRLGKKNRDYYQVLDGLDAGEQVIISSYSSFDNAQTLKIK</sequence>
<organism evidence="3 4">
    <name type="scientific">Glaciecola nitratireducens (strain JCM 12485 / KCTC 12276 / FR1064)</name>
    <dbReference type="NCBI Taxonomy" id="1085623"/>
    <lineage>
        <taxon>Bacteria</taxon>
        <taxon>Pseudomonadati</taxon>
        <taxon>Pseudomonadota</taxon>
        <taxon>Gammaproteobacteria</taxon>
        <taxon>Alteromonadales</taxon>
        <taxon>Alteromonadaceae</taxon>
        <taxon>Brumicola</taxon>
    </lineage>
</organism>
<comment type="similarity">
    <text evidence="1">Belongs to the membrane fusion protein (MFP) (TC 8.A.1) family.</text>
</comment>
<dbReference type="GO" id="GO:0015562">
    <property type="term" value="F:efflux transmembrane transporter activity"/>
    <property type="evidence" value="ECO:0007669"/>
    <property type="project" value="TreeGrafter"/>
</dbReference>
<dbReference type="eggNOG" id="COG0845">
    <property type="taxonomic scope" value="Bacteria"/>
</dbReference>
<dbReference type="PANTHER" id="PTHR30469">
    <property type="entry name" value="MULTIDRUG RESISTANCE PROTEIN MDTA"/>
    <property type="match status" value="1"/>
</dbReference>
<dbReference type="Gene3D" id="2.40.420.20">
    <property type="match status" value="1"/>
</dbReference>
<dbReference type="Proteomes" id="UP000009282">
    <property type="component" value="Chromosome"/>
</dbReference>
<dbReference type="HOGENOM" id="CLU_018816_16_1_6"/>
<proteinExistence type="inferred from homology"/>
<dbReference type="GO" id="GO:1990281">
    <property type="term" value="C:efflux pump complex"/>
    <property type="evidence" value="ECO:0007669"/>
    <property type="project" value="TreeGrafter"/>
</dbReference>
<evidence type="ECO:0000313" key="3">
    <source>
        <dbReference type="EMBL" id="AEP31478.1"/>
    </source>
</evidence>
<dbReference type="InterPro" id="IPR058627">
    <property type="entry name" value="MdtA-like_C"/>
</dbReference>
<evidence type="ECO:0000313" key="4">
    <source>
        <dbReference type="Proteomes" id="UP000009282"/>
    </source>
</evidence>
<accession>G4QN58</accession>
<protein>
    <submittedName>
        <fullName evidence="3">Efflux transporter, RND family, MFP subunit</fullName>
    </submittedName>
</protein>